<keyword evidence="2" id="KW-0472">Membrane</keyword>
<comment type="caution">
    <text evidence="3">The sequence shown here is derived from an EMBL/GenBank/DDBJ whole genome shotgun (WGS) entry which is preliminary data.</text>
</comment>
<evidence type="ECO:0000256" key="1">
    <source>
        <dbReference type="ARBA" id="ARBA00022801"/>
    </source>
</evidence>
<dbReference type="GO" id="GO:0016787">
    <property type="term" value="F:hydrolase activity"/>
    <property type="evidence" value="ECO:0007669"/>
    <property type="project" value="UniProtKB-KW"/>
</dbReference>
<feature type="transmembrane region" description="Helical" evidence="2">
    <location>
        <begin position="12"/>
        <end position="31"/>
    </location>
</feature>
<dbReference type="OrthoDB" id="258246at2"/>
<dbReference type="GO" id="GO:0005975">
    <property type="term" value="P:carbohydrate metabolic process"/>
    <property type="evidence" value="ECO:0007669"/>
    <property type="project" value="InterPro"/>
</dbReference>
<sequence length="552" mass="61084">MAFRMKKSKIGFNPIGGNALLYLAYSIVVVMKGAERSRTEFCDWMELVKKYLKIVKFIGGQTVSNNDVPAYYPAYIAANNAVGTIPGGRRLPRGWTAVQLDRKDGLYLEWKDGVPSIDSRGAGGSRLRIAVALDYREAQRVEAYLGRSEERIGSFDIRYAYTYQPFEIILDDEQTRAAIREGVTLRMEGDGQPLWIFDELQGNESRKLFVPHLLIGGGERRMEQFLNSIASLSSLQPFGWLEGCVLDGLYALRPIVGASRIDPVIEAHLGQYLSADGQLLYEDLHGQAADDALTTIEATLPLAIIAKFRPDHPVVKRAISFWESRSEASGGAIVDGNSITAEGMYTVAYPQAVIAAKLGRADLAEQAIGQALLRRDTLARGNHLFLRYNRMSDTHYFRSWSRAYAWYMLGMTRTWHELKHSEFGRLPGVGEMEQELKRIADVAMHWVRPEGLWTAFLSEPETAPETSGSVGIAAALALGANYGLLGQHHYDAAAKTLEAIRPHLTPDGILSGVTQHNAGGIELQTCGYRVLSQMGMGLLAQLYAAVQEHRSA</sequence>
<evidence type="ECO:0008006" key="5">
    <source>
        <dbReference type="Google" id="ProtNLM"/>
    </source>
</evidence>
<reference evidence="3 4" key="1">
    <citation type="submission" date="2019-05" db="EMBL/GenBank/DDBJ databases">
        <title>We sequenced the genome of Paenibacillus hemerocallicola KCTC 33185 for further insight into its adaptation and study the phylogeny of Paenibacillus.</title>
        <authorList>
            <person name="Narsing Rao M.P."/>
        </authorList>
    </citation>
    <scope>NUCLEOTIDE SEQUENCE [LARGE SCALE GENOMIC DNA]</scope>
    <source>
        <strain evidence="3 4">KCTC 33185</strain>
    </source>
</reference>
<dbReference type="InterPro" id="IPR012341">
    <property type="entry name" value="6hp_glycosidase-like_sf"/>
</dbReference>
<evidence type="ECO:0000256" key="2">
    <source>
        <dbReference type="SAM" id="Phobius"/>
    </source>
</evidence>
<dbReference type="InterPro" id="IPR008928">
    <property type="entry name" value="6-hairpin_glycosidase_sf"/>
</dbReference>
<dbReference type="EMBL" id="VDCQ01000051">
    <property type="protein sequence ID" value="TNJ62917.1"/>
    <property type="molecule type" value="Genomic_DNA"/>
</dbReference>
<organism evidence="3 4">
    <name type="scientific">Paenibacillus hemerocallicola</name>
    <dbReference type="NCBI Taxonomy" id="1172614"/>
    <lineage>
        <taxon>Bacteria</taxon>
        <taxon>Bacillati</taxon>
        <taxon>Bacillota</taxon>
        <taxon>Bacilli</taxon>
        <taxon>Bacillales</taxon>
        <taxon>Paenibacillaceae</taxon>
        <taxon>Paenibacillus</taxon>
    </lineage>
</organism>
<name>A0A5C4T3Q7_9BACL</name>
<dbReference type="Gene3D" id="1.50.10.10">
    <property type="match status" value="1"/>
</dbReference>
<keyword evidence="1" id="KW-0378">Hydrolase</keyword>
<protein>
    <recommendedName>
        <fullName evidence="5">Glucuronyl hydrolase</fullName>
    </recommendedName>
</protein>
<accession>A0A5C4T3Q7</accession>
<dbReference type="SUPFAM" id="SSF48208">
    <property type="entry name" value="Six-hairpin glycosidases"/>
    <property type="match status" value="1"/>
</dbReference>
<keyword evidence="2" id="KW-1133">Transmembrane helix</keyword>
<evidence type="ECO:0000313" key="4">
    <source>
        <dbReference type="Proteomes" id="UP000307943"/>
    </source>
</evidence>
<dbReference type="PANTHER" id="PTHR33886">
    <property type="entry name" value="UNSATURATED RHAMNOGALACTURONAN HYDROLASE (EUROFUNG)"/>
    <property type="match status" value="1"/>
</dbReference>
<dbReference type="PANTHER" id="PTHR33886:SF8">
    <property type="entry name" value="UNSATURATED RHAMNOGALACTURONAN HYDROLASE (EUROFUNG)"/>
    <property type="match status" value="1"/>
</dbReference>
<gene>
    <name evidence="3" type="ORF">FE784_28235</name>
</gene>
<dbReference type="InterPro" id="IPR010905">
    <property type="entry name" value="Glyco_hydro_88"/>
</dbReference>
<dbReference type="Pfam" id="PF07470">
    <property type="entry name" value="Glyco_hydro_88"/>
    <property type="match status" value="1"/>
</dbReference>
<evidence type="ECO:0000313" key="3">
    <source>
        <dbReference type="EMBL" id="TNJ62917.1"/>
    </source>
</evidence>
<keyword evidence="2" id="KW-0812">Transmembrane</keyword>
<dbReference type="Proteomes" id="UP000307943">
    <property type="component" value="Unassembled WGS sequence"/>
</dbReference>
<dbReference type="AlphaFoldDB" id="A0A5C4T3Q7"/>
<proteinExistence type="predicted"/>
<dbReference type="InterPro" id="IPR052043">
    <property type="entry name" value="PolySaccharide_Degr_Enz"/>
</dbReference>
<keyword evidence="4" id="KW-1185">Reference proteome</keyword>